<evidence type="ECO:0008006" key="3">
    <source>
        <dbReference type="Google" id="ProtNLM"/>
    </source>
</evidence>
<evidence type="ECO:0000313" key="2">
    <source>
        <dbReference type="EMBL" id="KIR48245.1"/>
    </source>
</evidence>
<dbReference type="Pfam" id="PF18758">
    <property type="entry name" value="KDZ"/>
    <property type="match status" value="1"/>
</dbReference>
<gene>
    <name evidence="2" type="ORF">I312_02762</name>
</gene>
<proteinExistence type="predicted"/>
<dbReference type="OrthoDB" id="2500537at2759"/>
<feature type="coiled-coil region" evidence="1">
    <location>
        <begin position="272"/>
        <end position="299"/>
    </location>
</feature>
<dbReference type="InterPro" id="IPR040521">
    <property type="entry name" value="KDZ"/>
</dbReference>
<keyword evidence="1" id="KW-0175">Coiled coil</keyword>
<dbReference type="EMBL" id="KN847978">
    <property type="protein sequence ID" value="KIR48245.1"/>
    <property type="molecule type" value="Genomic_DNA"/>
</dbReference>
<dbReference type="PANTHER" id="PTHR33096:SF1">
    <property type="entry name" value="CXC1-LIKE CYSTEINE CLUSTER ASSOCIATED WITH KDZ TRANSPOSASES DOMAIN-CONTAINING PROTEIN"/>
    <property type="match status" value="1"/>
</dbReference>
<dbReference type="PANTHER" id="PTHR33096">
    <property type="entry name" value="CXC2 DOMAIN-CONTAINING PROTEIN"/>
    <property type="match status" value="1"/>
</dbReference>
<reference evidence="2" key="1">
    <citation type="submission" date="2015-01" db="EMBL/GenBank/DDBJ databases">
        <title>The Genome Sequence of Cryptococcus gattii CA1280.</title>
        <authorList>
            <consortium name="The Broad Institute Genomics Platform"/>
            <person name="Cuomo C."/>
            <person name="Litvintseva A."/>
            <person name="Chen Y."/>
            <person name="Heitman J."/>
            <person name="Sun S."/>
            <person name="Springer D."/>
            <person name="Dromer F."/>
            <person name="Young S."/>
            <person name="Zeng Q."/>
            <person name="Gargeya S."/>
            <person name="Abouelleil A."/>
            <person name="Alvarado L."/>
            <person name="Chapman S.B."/>
            <person name="Gainer-Dewar J."/>
            <person name="Goldberg J."/>
            <person name="Griggs A."/>
            <person name="Gujja S."/>
            <person name="Hansen M."/>
            <person name="Howarth C."/>
            <person name="Imamovic A."/>
            <person name="Larimer J."/>
            <person name="Murphy C."/>
            <person name="Naylor J."/>
            <person name="Pearson M."/>
            <person name="Priest M."/>
            <person name="Roberts A."/>
            <person name="Saif S."/>
            <person name="Shea T."/>
            <person name="Sykes S."/>
            <person name="Wortman J."/>
            <person name="Nusbaum C."/>
            <person name="Birren B."/>
        </authorList>
    </citation>
    <scope>NUCLEOTIDE SEQUENCE [LARGE SCALE GENOMIC DNA]</scope>
    <source>
        <strain evidence="2">CA1280</strain>
    </source>
</reference>
<protein>
    <recommendedName>
        <fullName evidence="3">CxC1-like cysteine cluster associated with KDZ transposases domain-containing protein</fullName>
    </recommendedName>
</protein>
<dbReference type="HOGENOM" id="CLU_522752_0_0_1"/>
<organism evidence="2">
    <name type="scientific">Cryptococcus bacillisporus CA1280</name>
    <dbReference type="NCBI Taxonomy" id="1296109"/>
    <lineage>
        <taxon>Eukaryota</taxon>
        <taxon>Fungi</taxon>
        <taxon>Dikarya</taxon>
        <taxon>Basidiomycota</taxon>
        <taxon>Agaricomycotina</taxon>
        <taxon>Tremellomycetes</taxon>
        <taxon>Tremellales</taxon>
        <taxon>Cryptococcaceae</taxon>
        <taxon>Cryptococcus</taxon>
        <taxon>Cryptococcus gattii species complex</taxon>
    </lineage>
</organism>
<evidence type="ECO:0000256" key="1">
    <source>
        <dbReference type="SAM" id="Coils"/>
    </source>
</evidence>
<accession>A0A0D0VSA5</accession>
<name>A0A0D0VSA5_CRYGA</name>
<dbReference type="AlphaFoldDB" id="A0A0D0VSA5"/>
<sequence length="521" mass="59575">MPMSVSGFAEGLWRWHTLRGEPHISQITQRPRNGRPLLRQALFVFHDLLLQEVQFNREVLPLDPVEELSTKCPACFGPRVEGDLQASDSDYILAVNGNFSHSRPSTAAKNDFAKIWLPSFLHKSYIEYAEHKENTTGGRGHKAACSDEWKAKNGGAGQGAFKGKEDTGLFTLRGLFIEELNATPRKLHIGVSIFHAYTHIWPCQIRYNPRMMEGFGLTDGEGAERLWSFMVPLIRLNRTVNSSLQLSNIHFCVEYMNETYLINLVKWMKNKYKMMNGKLKAAEKKLKEKETMKAEGKESKERHAVYKKLINLVKATDQVVSKISKYEAQLKVSGLSEVEQKRLQLEESNATRQKVWRKLGEKKGKGMELKKEIVAKAAEVDMTLRQAKMAKVLQKLDNGKIKSAIQQYDNAVKSYHQSYSGCPKLELAESIDKLKNRPEEDMFWMDALFVREDKLWAINRSCREEQHHLDAELARMLRWAEERSKAISRALDECLEKGNALEALGGRLVENDTVGMNDPIY</sequence>